<evidence type="ECO:0000259" key="4">
    <source>
        <dbReference type="Pfam" id="PF00535"/>
    </source>
</evidence>
<evidence type="ECO:0000256" key="1">
    <source>
        <dbReference type="ARBA" id="ARBA00006739"/>
    </source>
</evidence>
<sequence>MPELERHHQLAGSRPTMEDARVTVVVVSRNRREELLRSLGHHRSPVVLVDNGSTDGTPDAVRRTHPHVEVVELGQNRAAAGRTTGALRARTPFVAFADDDSWWAPGALRATADALEAAPRVALANVDTFVGDEELPDPFSAVLSASPLPHRQGMLPGPRILGFMACAAMVRRSAFLAAGGFDDVIRFPGEEERLAWDLTARGWALVYLAGPAVHHHPSRQRGAPERRERGLARSRVLTAAMRLPWNAVAERVTAELRAGAPGRLGVLDAVARLPQALRHRRLLPPEVLADIEMLDRVTTDGVREPTVP</sequence>
<feature type="domain" description="Glycosyltransferase 2-like" evidence="4">
    <location>
        <begin position="23"/>
        <end position="175"/>
    </location>
</feature>
<keyword evidence="2" id="KW-0328">Glycosyltransferase</keyword>
<evidence type="ECO:0000256" key="3">
    <source>
        <dbReference type="ARBA" id="ARBA00022679"/>
    </source>
</evidence>
<dbReference type="Gene3D" id="3.90.550.10">
    <property type="entry name" value="Spore Coat Polysaccharide Biosynthesis Protein SpsA, Chain A"/>
    <property type="match status" value="1"/>
</dbReference>
<evidence type="ECO:0000313" key="6">
    <source>
        <dbReference type="Proteomes" id="UP001183585"/>
    </source>
</evidence>
<dbReference type="InterPro" id="IPR050834">
    <property type="entry name" value="Glycosyltransf_2"/>
</dbReference>
<keyword evidence="3" id="KW-0808">Transferase</keyword>
<name>A0ABU2CUU4_9MICO</name>
<comment type="caution">
    <text evidence="5">The sequence shown here is derived from an EMBL/GenBank/DDBJ whole genome shotgun (WGS) entry which is preliminary data.</text>
</comment>
<dbReference type="Proteomes" id="UP001183585">
    <property type="component" value="Unassembled WGS sequence"/>
</dbReference>
<organism evidence="5 6">
    <name type="scientific">Promicromonospora iranensis</name>
    <dbReference type="NCBI Taxonomy" id="1105144"/>
    <lineage>
        <taxon>Bacteria</taxon>
        <taxon>Bacillati</taxon>
        <taxon>Actinomycetota</taxon>
        <taxon>Actinomycetes</taxon>
        <taxon>Micrococcales</taxon>
        <taxon>Promicromonosporaceae</taxon>
        <taxon>Promicromonospora</taxon>
    </lineage>
</organism>
<protein>
    <submittedName>
        <fullName evidence="5">GT2 family glycosyltransferase</fullName>
    </submittedName>
</protein>
<dbReference type="SUPFAM" id="SSF53448">
    <property type="entry name" value="Nucleotide-diphospho-sugar transferases"/>
    <property type="match status" value="1"/>
</dbReference>
<dbReference type="Pfam" id="PF00535">
    <property type="entry name" value="Glycos_transf_2"/>
    <property type="match status" value="1"/>
</dbReference>
<dbReference type="EMBL" id="JAVDYE010000001">
    <property type="protein sequence ID" value="MDR7385107.1"/>
    <property type="molecule type" value="Genomic_DNA"/>
</dbReference>
<proteinExistence type="inferred from homology"/>
<dbReference type="InterPro" id="IPR001173">
    <property type="entry name" value="Glyco_trans_2-like"/>
</dbReference>
<evidence type="ECO:0000313" key="5">
    <source>
        <dbReference type="EMBL" id="MDR7385107.1"/>
    </source>
</evidence>
<accession>A0ABU2CUU4</accession>
<dbReference type="InterPro" id="IPR029044">
    <property type="entry name" value="Nucleotide-diphossugar_trans"/>
</dbReference>
<evidence type="ECO:0000256" key="2">
    <source>
        <dbReference type="ARBA" id="ARBA00022676"/>
    </source>
</evidence>
<reference evidence="5 6" key="1">
    <citation type="submission" date="2023-07" db="EMBL/GenBank/DDBJ databases">
        <title>Sequencing the genomes of 1000 actinobacteria strains.</title>
        <authorList>
            <person name="Klenk H.-P."/>
        </authorList>
    </citation>
    <scope>NUCLEOTIDE SEQUENCE [LARGE SCALE GENOMIC DNA]</scope>
    <source>
        <strain evidence="5 6">DSM 45554</strain>
    </source>
</reference>
<keyword evidence="6" id="KW-1185">Reference proteome</keyword>
<comment type="similarity">
    <text evidence="1">Belongs to the glycosyltransferase 2 family.</text>
</comment>
<gene>
    <name evidence="5" type="ORF">J2S48_004622</name>
</gene>
<dbReference type="RefSeq" id="WP_274997376.1">
    <property type="nucleotide sequence ID" value="NZ_JAJQQP010000015.1"/>
</dbReference>
<dbReference type="PANTHER" id="PTHR43685">
    <property type="entry name" value="GLYCOSYLTRANSFERASE"/>
    <property type="match status" value="1"/>
</dbReference>
<dbReference type="PANTHER" id="PTHR43685:SF5">
    <property type="entry name" value="GLYCOSYLTRANSFERASE EPSE-RELATED"/>
    <property type="match status" value="1"/>
</dbReference>